<dbReference type="PROSITE" id="PS50931">
    <property type="entry name" value="HTH_LYSR"/>
    <property type="match status" value="1"/>
</dbReference>
<keyword evidence="3" id="KW-0238">DNA-binding</keyword>
<evidence type="ECO:0000256" key="2">
    <source>
        <dbReference type="ARBA" id="ARBA00023015"/>
    </source>
</evidence>
<dbReference type="InterPro" id="IPR058163">
    <property type="entry name" value="LysR-type_TF_proteobact-type"/>
</dbReference>
<feature type="domain" description="HTH lysR-type" evidence="5">
    <location>
        <begin position="8"/>
        <end position="65"/>
    </location>
</feature>
<dbReference type="RefSeq" id="WP_188526238.1">
    <property type="nucleotide sequence ID" value="NZ_BMGI01000001.1"/>
</dbReference>
<keyword evidence="4" id="KW-0804">Transcription</keyword>
<dbReference type="Gene3D" id="3.40.190.290">
    <property type="match status" value="1"/>
</dbReference>
<dbReference type="SUPFAM" id="SSF53850">
    <property type="entry name" value="Periplasmic binding protein-like II"/>
    <property type="match status" value="1"/>
</dbReference>
<dbReference type="InterPro" id="IPR005119">
    <property type="entry name" value="LysR_subst-bd"/>
</dbReference>
<dbReference type="InterPro" id="IPR036388">
    <property type="entry name" value="WH-like_DNA-bd_sf"/>
</dbReference>
<reference evidence="7" key="1">
    <citation type="journal article" date="2019" name="Int. J. Syst. Evol. Microbiol.">
        <title>The Global Catalogue of Microorganisms (GCM) 10K type strain sequencing project: providing services to taxonomists for standard genome sequencing and annotation.</title>
        <authorList>
            <consortium name="The Broad Institute Genomics Platform"/>
            <consortium name="The Broad Institute Genome Sequencing Center for Infectious Disease"/>
            <person name="Wu L."/>
            <person name="Ma J."/>
        </authorList>
    </citation>
    <scope>NUCLEOTIDE SEQUENCE [LARGE SCALE GENOMIC DNA]</scope>
    <source>
        <strain evidence="7">CGMCC 1.12922</strain>
    </source>
</reference>
<comment type="similarity">
    <text evidence="1">Belongs to the LysR transcriptional regulatory family.</text>
</comment>
<evidence type="ECO:0000256" key="4">
    <source>
        <dbReference type="ARBA" id="ARBA00023163"/>
    </source>
</evidence>
<evidence type="ECO:0000259" key="5">
    <source>
        <dbReference type="PROSITE" id="PS50931"/>
    </source>
</evidence>
<dbReference type="PRINTS" id="PR00039">
    <property type="entry name" value="HTHLYSR"/>
</dbReference>
<protein>
    <submittedName>
        <fullName evidence="6">LysR family transcriptional regulator</fullName>
    </submittedName>
</protein>
<dbReference type="Proteomes" id="UP000617355">
    <property type="component" value="Unassembled WGS sequence"/>
</dbReference>
<dbReference type="Pfam" id="PF03466">
    <property type="entry name" value="LysR_substrate"/>
    <property type="match status" value="1"/>
</dbReference>
<dbReference type="InterPro" id="IPR036390">
    <property type="entry name" value="WH_DNA-bd_sf"/>
</dbReference>
<dbReference type="PANTHER" id="PTHR30537:SF3">
    <property type="entry name" value="TRANSCRIPTIONAL REGULATORY PROTEIN"/>
    <property type="match status" value="1"/>
</dbReference>
<organism evidence="6 7">
    <name type="scientific">Sinisalibacter lacisalsi</name>
    <dbReference type="NCBI Taxonomy" id="1526570"/>
    <lineage>
        <taxon>Bacteria</taxon>
        <taxon>Pseudomonadati</taxon>
        <taxon>Pseudomonadota</taxon>
        <taxon>Alphaproteobacteria</taxon>
        <taxon>Rhodobacterales</taxon>
        <taxon>Roseobacteraceae</taxon>
        <taxon>Sinisalibacter</taxon>
    </lineage>
</organism>
<evidence type="ECO:0000256" key="3">
    <source>
        <dbReference type="ARBA" id="ARBA00023125"/>
    </source>
</evidence>
<dbReference type="InterPro" id="IPR000847">
    <property type="entry name" value="LysR_HTH_N"/>
</dbReference>
<dbReference type="PANTHER" id="PTHR30537">
    <property type="entry name" value="HTH-TYPE TRANSCRIPTIONAL REGULATOR"/>
    <property type="match status" value="1"/>
</dbReference>
<accession>A0ABQ1QFI8</accession>
<sequence length="299" mass="33237">MDWRSVNFDWNRARAFLVTAEEGSLSAAARALGLAQPTLGRQVDALEQELGVVLFERVGRGLHLTPAGYELLDHVRAMGEAASRMSMTAFGQNDAMEGEVSISASDAYAAMVLPPILARLHAAEPHIRIEVIAANDAADLLRREADIALRNFRPREPELVARKIRDATARFYGTPAYLERRGPFTRPQDLARAQIIDLDSNGMMLEWLNRQGLGLTTANFPFRCASYPAMWAMVKEGLGLGVIDDRIGDADPAVRRAVPGIAPFEFPLWLVAHREIHRNRRLRFVFDFLADALKAPIPK</sequence>
<comment type="caution">
    <text evidence="6">The sequence shown here is derived from an EMBL/GenBank/DDBJ whole genome shotgun (WGS) entry which is preliminary data.</text>
</comment>
<dbReference type="Pfam" id="PF00126">
    <property type="entry name" value="HTH_1"/>
    <property type="match status" value="1"/>
</dbReference>
<name>A0ABQ1QFI8_9RHOB</name>
<dbReference type="SUPFAM" id="SSF46785">
    <property type="entry name" value="Winged helix' DNA-binding domain"/>
    <property type="match status" value="1"/>
</dbReference>
<dbReference type="Gene3D" id="1.10.10.10">
    <property type="entry name" value="Winged helix-like DNA-binding domain superfamily/Winged helix DNA-binding domain"/>
    <property type="match status" value="1"/>
</dbReference>
<evidence type="ECO:0000313" key="6">
    <source>
        <dbReference type="EMBL" id="GGD25385.1"/>
    </source>
</evidence>
<gene>
    <name evidence="6" type="ORF">GCM10011358_07310</name>
</gene>
<evidence type="ECO:0000313" key="7">
    <source>
        <dbReference type="Proteomes" id="UP000617355"/>
    </source>
</evidence>
<evidence type="ECO:0000256" key="1">
    <source>
        <dbReference type="ARBA" id="ARBA00009437"/>
    </source>
</evidence>
<proteinExistence type="inferred from homology"/>
<dbReference type="EMBL" id="BMGI01000001">
    <property type="protein sequence ID" value="GGD25385.1"/>
    <property type="molecule type" value="Genomic_DNA"/>
</dbReference>
<keyword evidence="2" id="KW-0805">Transcription regulation</keyword>
<keyword evidence="7" id="KW-1185">Reference proteome</keyword>